<evidence type="ECO:0000256" key="1">
    <source>
        <dbReference type="ARBA" id="ARBA00008455"/>
    </source>
</evidence>
<dbReference type="InterPro" id="IPR000169">
    <property type="entry name" value="Pept_cys_AS"/>
</dbReference>
<feature type="domain" description="BIG2" evidence="3">
    <location>
        <begin position="649"/>
        <end position="726"/>
    </location>
</feature>
<keyword evidence="6" id="KW-1185">Reference proteome</keyword>
<sequence>MKKKYVKNLLALIITGSMIFPGDLALASKQNDTNISSAEETQEAELIPQLEIAPDPTDIYEDSASENQNLEISPLSKDFKSAQKSGNKVSPLDINFDYIKTRTRSKSQNLPKQYDLREYNRVSPVKNQGKNGSCWAFATYGSMESVLSKYGKFDFSEKHLRNTHGFDWGPNDGGNRDIAAAYMARWSGPVDERDDMYDPVISVSPTDVDRVLDIDKVLYLPDVYNFVDTTDIKQAVMKYGGVYTTINSSKYYENEKNKSYYNPGGGTDDHAVTIVGWDDTFPKELFSIKPKADGAWICKNSWGPSYMENGYYYVSYEDVYAGKSNACFIPKKKDPNGRIYQYDPLGATRSVGYNKQGYMTNIFKAEGKETLHEIGIFNVSMFTDYKLYVVRNIERTSQLDTEKVEVASGTLQYPGYYTIDISHIDLEEGEQFAVMAYLDSSKANYRYPLAVEAKINNFSSKADSEPGQSFVSSDGKKWSDLSSELKGANVCLKAITTTGEVLSDDEMPVDPNLPEPVKEVKNISVAEGAGGHLRINKKGKLTPVIEPADIKDVAIKIYTLDTDVVDVSSDGIITPKKTGTANILVETRVSRGILRARFNLDIIPADLRYEKSKEIPVVGDNELYENGETDEGEKFPDPPKPYEDPFAIRNIAIKIPQASLKEGETLNLDEKISVYPDTAKREFTFESKNPEVANIDEKGIVTANAAGKTTLTIKTTNDIKKSIDIRVLPNFENYPVELDSFDVSQRESGYFTINLKASQNGAGYNGPATLTTRAGNEENGIVEKKSTIYFKNGEASITYNGGEFAVWRTNFETDLKLRDIEDSIAYEFSKDSKSEAFIRKYPSQVKDLDPKQYDLGDIKVGKRENGYFTLSFEAFEDGNPYTGMGIVETTSEGTTRINTVNFIDGQASIRYSGGDFGVWKKDFATTLKVINTETSVSYGMSK</sequence>
<keyword evidence="5" id="KW-0378">Hydrolase</keyword>
<dbReference type="InterPro" id="IPR038765">
    <property type="entry name" value="Papain-like_cys_pep_sf"/>
</dbReference>
<comment type="similarity">
    <text evidence="1">Belongs to the peptidase C1 family.</text>
</comment>
<dbReference type="Pfam" id="PF18560">
    <property type="entry name" value="Lectin_like"/>
    <property type="match status" value="1"/>
</dbReference>
<dbReference type="EMBL" id="PKGS01000001">
    <property type="protein sequence ID" value="PKZ17591.1"/>
    <property type="molecule type" value="Genomic_DNA"/>
</dbReference>
<keyword evidence="5" id="KW-0645">Protease</keyword>
<dbReference type="PROSITE" id="PS00139">
    <property type="entry name" value="THIOL_PROTEASE_CYS"/>
    <property type="match status" value="1"/>
</dbReference>
<evidence type="ECO:0000313" key="6">
    <source>
        <dbReference type="Proteomes" id="UP000234335"/>
    </source>
</evidence>
<dbReference type="SUPFAM" id="SSF49373">
    <property type="entry name" value="Invasin/intimin cell-adhesion fragments"/>
    <property type="match status" value="1"/>
</dbReference>
<protein>
    <submittedName>
        <fullName evidence="5">Cysteine protease</fullName>
    </submittedName>
</protein>
<accession>A0A2I1MBT4</accession>
<dbReference type="GO" id="GO:0006508">
    <property type="term" value="P:proteolysis"/>
    <property type="evidence" value="ECO:0007669"/>
    <property type="project" value="UniProtKB-KW"/>
</dbReference>
<feature type="signal peptide" evidence="2">
    <location>
        <begin position="1"/>
        <end position="19"/>
    </location>
</feature>
<feature type="chain" id="PRO_5038838913" evidence="2">
    <location>
        <begin position="20"/>
        <end position="942"/>
    </location>
</feature>
<evidence type="ECO:0000259" key="3">
    <source>
        <dbReference type="SMART" id="SM00635"/>
    </source>
</evidence>
<name>A0A2I1MBT4_9FIRM</name>
<dbReference type="InterPro" id="IPR000668">
    <property type="entry name" value="Peptidase_C1A_C"/>
</dbReference>
<dbReference type="PANTHER" id="PTHR12411">
    <property type="entry name" value="CYSTEINE PROTEASE FAMILY C1-RELATED"/>
    <property type="match status" value="1"/>
</dbReference>
<dbReference type="AlphaFoldDB" id="A0A2I1MBT4"/>
<dbReference type="InterPro" id="IPR008964">
    <property type="entry name" value="Invasin/intimin_cell_adhesion"/>
</dbReference>
<keyword evidence="2" id="KW-0732">Signal</keyword>
<dbReference type="InterPro" id="IPR003343">
    <property type="entry name" value="Big_2"/>
</dbReference>
<dbReference type="Pfam" id="PF02368">
    <property type="entry name" value="Big_2"/>
    <property type="match status" value="1"/>
</dbReference>
<dbReference type="RefSeq" id="WP_101539750.1">
    <property type="nucleotide sequence ID" value="NZ_PKGS01000001.1"/>
</dbReference>
<evidence type="ECO:0000313" key="5">
    <source>
        <dbReference type="EMBL" id="PKZ17591.1"/>
    </source>
</evidence>
<dbReference type="GO" id="GO:0008234">
    <property type="term" value="F:cysteine-type peptidase activity"/>
    <property type="evidence" value="ECO:0007669"/>
    <property type="project" value="InterPro"/>
</dbReference>
<dbReference type="Gene3D" id="2.60.40.1080">
    <property type="match status" value="2"/>
</dbReference>
<dbReference type="InterPro" id="IPR040528">
    <property type="entry name" value="Lectin-like"/>
</dbReference>
<dbReference type="SMART" id="SM00635">
    <property type="entry name" value="BID_2"/>
    <property type="match status" value="1"/>
</dbReference>
<reference evidence="5 6" key="1">
    <citation type="submission" date="2017-12" db="EMBL/GenBank/DDBJ databases">
        <title>Phylogenetic diversity of female urinary microbiome.</title>
        <authorList>
            <person name="Thomas-White K."/>
            <person name="Wolfe A.J."/>
        </authorList>
    </citation>
    <scope>NUCLEOTIDE SEQUENCE [LARGE SCALE GENOMIC DNA]</scope>
    <source>
        <strain evidence="5 6">UMB0119</strain>
    </source>
</reference>
<proteinExistence type="inferred from homology"/>
<feature type="domain" description="Peptidase C1A papain C-terminal" evidence="4">
    <location>
        <begin position="110"/>
        <end position="323"/>
    </location>
</feature>
<dbReference type="CDD" id="cd02619">
    <property type="entry name" value="Peptidase_C1"/>
    <property type="match status" value="1"/>
</dbReference>
<gene>
    <name evidence="5" type="ORF">CYJ34_02450</name>
</gene>
<organism evidence="5 6">
    <name type="scientific">Anaerococcus octavius</name>
    <dbReference type="NCBI Taxonomy" id="54007"/>
    <lineage>
        <taxon>Bacteria</taxon>
        <taxon>Bacillati</taxon>
        <taxon>Bacillota</taxon>
        <taxon>Tissierellia</taxon>
        <taxon>Tissierellales</taxon>
        <taxon>Peptoniphilaceae</taxon>
        <taxon>Anaerococcus</taxon>
    </lineage>
</organism>
<comment type="caution">
    <text evidence="5">The sequence shown here is derived from an EMBL/GenBank/DDBJ whole genome shotgun (WGS) entry which is preliminary data.</text>
</comment>
<evidence type="ECO:0000256" key="2">
    <source>
        <dbReference type="SAM" id="SignalP"/>
    </source>
</evidence>
<evidence type="ECO:0000259" key="4">
    <source>
        <dbReference type="SMART" id="SM00645"/>
    </source>
</evidence>
<dbReference type="Gene3D" id="3.90.70.10">
    <property type="entry name" value="Cysteine proteinases"/>
    <property type="match status" value="1"/>
</dbReference>
<dbReference type="Proteomes" id="UP000234335">
    <property type="component" value="Unassembled WGS sequence"/>
</dbReference>
<dbReference type="InterPro" id="IPR013128">
    <property type="entry name" value="Peptidase_C1A"/>
</dbReference>
<dbReference type="Pfam" id="PF00112">
    <property type="entry name" value="Peptidase_C1"/>
    <property type="match status" value="1"/>
</dbReference>
<dbReference type="SMART" id="SM00645">
    <property type="entry name" value="Pept_C1"/>
    <property type="match status" value="1"/>
</dbReference>
<dbReference type="SUPFAM" id="SSF54001">
    <property type="entry name" value="Cysteine proteinases"/>
    <property type="match status" value="1"/>
</dbReference>